<dbReference type="RefSeq" id="WP_255844421.1">
    <property type="nucleotide sequence ID" value="NZ_CP094358.1"/>
</dbReference>
<dbReference type="Pfam" id="PF17863">
    <property type="entry name" value="AAA_lid_2"/>
    <property type="match status" value="1"/>
</dbReference>
<dbReference type="AlphaFoldDB" id="A0A9E6ZM31"/>
<name>A0A9E6ZM31_9FLAO</name>
<dbReference type="FunFam" id="3.40.50.300:FF:000640">
    <property type="entry name" value="MoxR family ATPase"/>
    <property type="match status" value="1"/>
</dbReference>
<protein>
    <submittedName>
        <fullName evidence="6">AAA family ATPase</fullName>
    </submittedName>
</protein>
<proteinExistence type="inferred from homology"/>
<comment type="similarity">
    <text evidence="3">Belongs to the MoxR family.</text>
</comment>
<gene>
    <name evidence="6" type="ORF">MQE35_03200</name>
</gene>
<evidence type="ECO:0000256" key="2">
    <source>
        <dbReference type="ARBA" id="ARBA00022840"/>
    </source>
</evidence>
<evidence type="ECO:0000259" key="5">
    <source>
        <dbReference type="Pfam" id="PF17863"/>
    </source>
</evidence>
<dbReference type="InterPro" id="IPR041628">
    <property type="entry name" value="ChlI/MoxR_AAA_lid"/>
</dbReference>
<dbReference type="Gene3D" id="3.40.50.300">
    <property type="entry name" value="P-loop containing nucleotide triphosphate hydrolases"/>
    <property type="match status" value="1"/>
</dbReference>
<dbReference type="GO" id="GO:0016887">
    <property type="term" value="F:ATP hydrolysis activity"/>
    <property type="evidence" value="ECO:0007669"/>
    <property type="project" value="InterPro"/>
</dbReference>
<dbReference type="CDD" id="cd00009">
    <property type="entry name" value="AAA"/>
    <property type="match status" value="1"/>
</dbReference>
<organism evidence="6 7">
    <name type="scientific">Abyssalbus ytuae</name>
    <dbReference type="NCBI Taxonomy" id="2926907"/>
    <lineage>
        <taxon>Bacteria</taxon>
        <taxon>Pseudomonadati</taxon>
        <taxon>Bacteroidota</taxon>
        <taxon>Flavobacteriia</taxon>
        <taxon>Flavobacteriales</taxon>
        <taxon>Flavobacteriaceae</taxon>
        <taxon>Abyssalbus</taxon>
    </lineage>
</organism>
<keyword evidence="1" id="KW-0547">Nucleotide-binding</keyword>
<dbReference type="KEGG" id="fbm:MQE35_03200"/>
<dbReference type="SUPFAM" id="SSF52540">
    <property type="entry name" value="P-loop containing nucleoside triphosphate hydrolases"/>
    <property type="match status" value="1"/>
</dbReference>
<keyword evidence="7" id="KW-1185">Reference proteome</keyword>
<dbReference type="EMBL" id="CP094358">
    <property type="protein sequence ID" value="UOB18302.1"/>
    <property type="molecule type" value="Genomic_DNA"/>
</dbReference>
<dbReference type="Pfam" id="PF07726">
    <property type="entry name" value="AAA_3"/>
    <property type="match status" value="1"/>
</dbReference>
<sequence>MSDVKAIENLVDKHARLKAEIGKVIIGQEKVIEEILLSIYSGGHALLIGVPGLAKTLMVNTIAKALGLEFKRIQFTPDLMPSDILGSEILDKNREFKFVKGPVFANIILADEINRTPPKTQAALLEAMQERAVTVAGHHYKLSLPYFVLATQNPIEQEGTYPLPEAQLDRFMFAIELNYPSYREEVEVVKATTSDEQPVINSLFNASEIIEIQHLIRRVPIADNVIEYAVKLVGKTRFGSKFATELVNNYVDWGAGPRASQNLILAAKSHAAINGKFSPDIEDVQAVALAILRHRVIKNYKAEAEGVTIEKIVKSLF</sequence>
<dbReference type="Proteomes" id="UP000831290">
    <property type="component" value="Chromosome"/>
</dbReference>
<dbReference type="GO" id="GO:0005524">
    <property type="term" value="F:ATP binding"/>
    <property type="evidence" value="ECO:0007669"/>
    <property type="project" value="UniProtKB-KW"/>
</dbReference>
<accession>A0A9E6ZM31</accession>
<dbReference type="InterPro" id="IPR011703">
    <property type="entry name" value="ATPase_AAA-3"/>
</dbReference>
<evidence type="ECO:0000313" key="7">
    <source>
        <dbReference type="Proteomes" id="UP000831290"/>
    </source>
</evidence>
<dbReference type="PANTHER" id="PTHR42759:SF1">
    <property type="entry name" value="MAGNESIUM-CHELATASE SUBUNIT CHLD"/>
    <property type="match status" value="1"/>
</dbReference>
<evidence type="ECO:0000313" key="6">
    <source>
        <dbReference type="EMBL" id="UOB18302.1"/>
    </source>
</evidence>
<reference evidence="6" key="1">
    <citation type="submission" date="2022-03" db="EMBL/GenBank/DDBJ databases">
        <title>Description of Abyssus ytuae gen. nov., sp. nov., a novel member of the family Flavobacteriaceae isolated from the sediment of Mariana Trench.</title>
        <authorList>
            <person name="Zhang J."/>
            <person name="Xu X."/>
        </authorList>
    </citation>
    <scope>NUCLEOTIDE SEQUENCE</scope>
    <source>
        <strain evidence="6">MT3330</strain>
    </source>
</reference>
<dbReference type="InterPro" id="IPR027417">
    <property type="entry name" value="P-loop_NTPase"/>
</dbReference>
<evidence type="ECO:0000259" key="4">
    <source>
        <dbReference type="Pfam" id="PF07726"/>
    </source>
</evidence>
<feature type="domain" description="ChlI/MoxR AAA lid" evidence="5">
    <location>
        <begin position="246"/>
        <end position="314"/>
    </location>
</feature>
<dbReference type="PIRSF" id="PIRSF002849">
    <property type="entry name" value="AAA_ATPase_chaperone_MoxR_prd"/>
    <property type="match status" value="1"/>
</dbReference>
<feature type="domain" description="ATPase AAA-3" evidence="4">
    <location>
        <begin position="44"/>
        <end position="173"/>
    </location>
</feature>
<evidence type="ECO:0000256" key="1">
    <source>
        <dbReference type="ARBA" id="ARBA00022741"/>
    </source>
</evidence>
<dbReference type="PANTHER" id="PTHR42759">
    <property type="entry name" value="MOXR FAMILY PROTEIN"/>
    <property type="match status" value="1"/>
</dbReference>
<dbReference type="Gene3D" id="1.10.8.80">
    <property type="entry name" value="Magnesium chelatase subunit I, C-Terminal domain"/>
    <property type="match status" value="1"/>
</dbReference>
<evidence type="ECO:0000256" key="3">
    <source>
        <dbReference type="ARBA" id="ARBA00061607"/>
    </source>
</evidence>
<keyword evidence="2" id="KW-0067">ATP-binding</keyword>
<dbReference type="InterPro" id="IPR050764">
    <property type="entry name" value="CbbQ/NirQ/NorQ/GpvN"/>
</dbReference>